<evidence type="ECO:0000256" key="2">
    <source>
        <dbReference type="ARBA" id="ARBA00023125"/>
    </source>
</evidence>
<evidence type="ECO:0000259" key="7">
    <source>
        <dbReference type="PROSITE" id="PS51194"/>
    </source>
</evidence>
<dbReference type="PANTHER" id="PTHR13710">
    <property type="entry name" value="DNA HELICASE RECQ FAMILY MEMBER"/>
    <property type="match status" value="1"/>
</dbReference>
<dbReference type="Gene3D" id="1.10.10.10">
    <property type="entry name" value="Winged helix-like DNA-binding domain superfamily/Winged helix DNA-binding domain"/>
    <property type="match status" value="1"/>
</dbReference>
<comment type="similarity">
    <text evidence="1">Belongs to the helicase family. RecQ subfamily.</text>
</comment>
<protein>
    <recommendedName>
        <fullName evidence="5">DNA 3'-5' helicase</fullName>
        <ecNumber evidence="5">5.6.2.4</ecNumber>
    </recommendedName>
</protein>
<evidence type="ECO:0000256" key="1">
    <source>
        <dbReference type="ARBA" id="ARBA00005446"/>
    </source>
</evidence>
<dbReference type="GO" id="GO:0005694">
    <property type="term" value="C:chromosome"/>
    <property type="evidence" value="ECO:0007669"/>
    <property type="project" value="TreeGrafter"/>
</dbReference>
<dbReference type="InterPro" id="IPR036388">
    <property type="entry name" value="WH-like_DNA-bd_sf"/>
</dbReference>
<sequence>MIQELQKPGSQSKLRVLMTTEALALGMDLLDIIQVVIYRFPKNLEPATLWQRGGRACRLGQDGKIIVLIEQWIKGHRKRLPTRHSEDSEELSSMDPDDEFEEEESAEGRQEGSRSTLEERRAKLPEFWYRFANEPGECLRKQFLDYFDEPEEFRGRTRYNQCCSNCNPEYQLDDPTRYLYNELGSKPGKMDDIIIKTLNDWGKEAVPIALSGFKFRSRVSSLLAEKESAKLATYIQHLTVSERESFQAKDLQTILGSWPWSNQLAEDLVGVLKTAYRVALTESITARSATLTTEHGQQGRKQLVTRPRSTPKCSACKQPGHNRLKCPMIE</sequence>
<proteinExistence type="inferred from homology"/>
<feature type="region of interest" description="Disordered" evidence="6">
    <location>
        <begin position="291"/>
        <end position="317"/>
    </location>
</feature>
<comment type="caution">
    <text evidence="8">The sequence shown here is derived from an EMBL/GenBank/DDBJ whole genome shotgun (WGS) entry which is preliminary data.</text>
</comment>
<dbReference type="OrthoDB" id="10256233at2759"/>
<dbReference type="GO" id="GO:0003677">
    <property type="term" value="F:DNA binding"/>
    <property type="evidence" value="ECO:0007669"/>
    <property type="project" value="UniProtKB-KW"/>
</dbReference>
<dbReference type="AlphaFoldDB" id="A0A232LT17"/>
<dbReference type="Proteomes" id="UP000243515">
    <property type="component" value="Unassembled WGS sequence"/>
</dbReference>
<feature type="region of interest" description="Disordered" evidence="6">
    <location>
        <begin position="79"/>
        <end position="118"/>
    </location>
</feature>
<keyword evidence="3" id="KW-0413">Isomerase</keyword>
<dbReference type="Pfam" id="PF00271">
    <property type="entry name" value="Helicase_C"/>
    <property type="match status" value="1"/>
</dbReference>
<dbReference type="EC" id="5.6.2.4" evidence="5"/>
<gene>
    <name evidence="8" type="ORF">Egran_05277</name>
</gene>
<keyword evidence="9" id="KW-1185">Reference proteome</keyword>
<reference evidence="8 9" key="1">
    <citation type="journal article" date="2015" name="Environ. Microbiol.">
        <title>Metagenome sequence of Elaphomyces granulatus from sporocarp tissue reveals Ascomycota ectomycorrhizal fingerprints of genome expansion and a Proteobacteria-rich microbiome.</title>
        <authorList>
            <person name="Quandt C.A."/>
            <person name="Kohler A."/>
            <person name="Hesse C.N."/>
            <person name="Sharpton T.J."/>
            <person name="Martin F."/>
            <person name="Spatafora J.W."/>
        </authorList>
    </citation>
    <scope>NUCLEOTIDE SEQUENCE [LARGE SCALE GENOMIC DNA]</scope>
    <source>
        <strain evidence="8 9">OSC145934</strain>
    </source>
</reference>
<dbReference type="PANTHER" id="PTHR13710:SF105">
    <property type="entry name" value="ATP-DEPENDENT DNA HELICASE Q1"/>
    <property type="match status" value="1"/>
</dbReference>
<feature type="compositionally biased region" description="Acidic residues" evidence="6">
    <location>
        <begin position="87"/>
        <end position="105"/>
    </location>
</feature>
<dbReference type="GO" id="GO:0000724">
    <property type="term" value="P:double-strand break repair via homologous recombination"/>
    <property type="evidence" value="ECO:0007669"/>
    <property type="project" value="TreeGrafter"/>
</dbReference>
<evidence type="ECO:0000256" key="4">
    <source>
        <dbReference type="ARBA" id="ARBA00034617"/>
    </source>
</evidence>
<name>A0A232LT17_9EURO</name>
<evidence type="ECO:0000256" key="5">
    <source>
        <dbReference type="ARBA" id="ARBA00034808"/>
    </source>
</evidence>
<evidence type="ECO:0000313" key="9">
    <source>
        <dbReference type="Proteomes" id="UP000243515"/>
    </source>
</evidence>
<accession>A0A232LT17</accession>
<dbReference type="SUPFAM" id="SSF52540">
    <property type="entry name" value="P-loop containing nucleoside triphosphate hydrolases"/>
    <property type="match status" value="1"/>
</dbReference>
<feature type="compositionally biased region" description="Basic and acidic residues" evidence="6">
    <location>
        <begin position="106"/>
        <end position="118"/>
    </location>
</feature>
<dbReference type="GO" id="GO:0009378">
    <property type="term" value="F:four-way junction helicase activity"/>
    <property type="evidence" value="ECO:0007669"/>
    <property type="project" value="TreeGrafter"/>
</dbReference>
<dbReference type="InterPro" id="IPR027417">
    <property type="entry name" value="P-loop_NTPase"/>
</dbReference>
<dbReference type="PROSITE" id="PS51194">
    <property type="entry name" value="HELICASE_CTER"/>
    <property type="match status" value="1"/>
</dbReference>
<feature type="domain" description="Helicase C-terminal" evidence="7">
    <location>
        <begin position="1"/>
        <end position="102"/>
    </location>
</feature>
<dbReference type="GO" id="GO:0005737">
    <property type="term" value="C:cytoplasm"/>
    <property type="evidence" value="ECO:0007669"/>
    <property type="project" value="TreeGrafter"/>
</dbReference>
<feature type="compositionally biased region" description="Polar residues" evidence="6">
    <location>
        <begin position="291"/>
        <end position="300"/>
    </location>
</feature>
<organism evidence="8 9">
    <name type="scientific">Elaphomyces granulatus</name>
    <dbReference type="NCBI Taxonomy" id="519963"/>
    <lineage>
        <taxon>Eukaryota</taxon>
        <taxon>Fungi</taxon>
        <taxon>Dikarya</taxon>
        <taxon>Ascomycota</taxon>
        <taxon>Pezizomycotina</taxon>
        <taxon>Eurotiomycetes</taxon>
        <taxon>Eurotiomycetidae</taxon>
        <taxon>Eurotiales</taxon>
        <taxon>Elaphomycetaceae</taxon>
        <taxon>Elaphomyces</taxon>
    </lineage>
</organism>
<evidence type="ECO:0000256" key="6">
    <source>
        <dbReference type="SAM" id="MobiDB-lite"/>
    </source>
</evidence>
<comment type="catalytic activity">
    <reaction evidence="4">
        <text>Couples ATP hydrolysis with the unwinding of duplex DNA by translocating in the 3'-5' direction.</text>
        <dbReference type="EC" id="5.6.2.4"/>
    </reaction>
</comment>
<keyword evidence="2" id="KW-0238">DNA-binding</keyword>
<evidence type="ECO:0000313" key="8">
    <source>
        <dbReference type="EMBL" id="OXV06957.1"/>
    </source>
</evidence>
<dbReference type="EMBL" id="NPHW01005257">
    <property type="protein sequence ID" value="OXV06957.1"/>
    <property type="molecule type" value="Genomic_DNA"/>
</dbReference>
<dbReference type="GO" id="GO:0043138">
    <property type="term" value="F:3'-5' DNA helicase activity"/>
    <property type="evidence" value="ECO:0007669"/>
    <property type="project" value="UniProtKB-EC"/>
</dbReference>
<evidence type="ECO:0000256" key="3">
    <source>
        <dbReference type="ARBA" id="ARBA00023235"/>
    </source>
</evidence>
<dbReference type="InterPro" id="IPR001650">
    <property type="entry name" value="Helicase_C-like"/>
</dbReference>
<dbReference type="Gene3D" id="3.40.50.300">
    <property type="entry name" value="P-loop containing nucleotide triphosphate hydrolases"/>
    <property type="match status" value="1"/>
</dbReference>